<evidence type="ECO:0000313" key="5">
    <source>
        <dbReference type="Proteomes" id="UP001610334"/>
    </source>
</evidence>
<evidence type="ECO:0000313" key="4">
    <source>
        <dbReference type="EMBL" id="KAL2802229.1"/>
    </source>
</evidence>
<organism evidence="4 5">
    <name type="scientific">Aspergillus granulosus</name>
    <dbReference type="NCBI Taxonomy" id="176169"/>
    <lineage>
        <taxon>Eukaryota</taxon>
        <taxon>Fungi</taxon>
        <taxon>Dikarya</taxon>
        <taxon>Ascomycota</taxon>
        <taxon>Pezizomycotina</taxon>
        <taxon>Eurotiomycetes</taxon>
        <taxon>Eurotiomycetidae</taxon>
        <taxon>Eurotiales</taxon>
        <taxon>Aspergillaceae</taxon>
        <taxon>Aspergillus</taxon>
        <taxon>Aspergillus subgen. Nidulantes</taxon>
    </lineage>
</organism>
<dbReference type="Pfam" id="PF10407">
    <property type="entry name" value="Cytokin_check_N"/>
    <property type="match status" value="1"/>
</dbReference>
<evidence type="ECO:0000256" key="1">
    <source>
        <dbReference type="SAM" id="Coils"/>
    </source>
</evidence>
<evidence type="ECO:0000256" key="2">
    <source>
        <dbReference type="SAM" id="MobiDB-lite"/>
    </source>
</evidence>
<feature type="compositionally biased region" description="Polar residues" evidence="2">
    <location>
        <begin position="518"/>
        <end position="527"/>
    </location>
</feature>
<feature type="compositionally biased region" description="Polar residues" evidence="2">
    <location>
        <begin position="488"/>
        <end position="510"/>
    </location>
</feature>
<feature type="compositionally biased region" description="Acidic residues" evidence="2">
    <location>
        <begin position="984"/>
        <end position="1006"/>
    </location>
</feature>
<feature type="coiled-coil region" evidence="1">
    <location>
        <begin position="619"/>
        <end position="650"/>
    </location>
</feature>
<keyword evidence="5" id="KW-1185">Reference proteome</keyword>
<feature type="compositionally biased region" description="Low complexity" evidence="2">
    <location>
        <begin position="808"/>
        <end position="818"/>
    </location>
</feature>
<feature type="region of interest" description="Disordered" evidence="2">
    <location>
        <begin position="177"/>
        <end position="614"/>
    </location>
</feature>
<feature type="compositionally biased region" description="Polar residues" evidence="2">
    <location>
        <begin position="581"/>
        <end position="597"/>
    </location>
</feature>
<feature type="region of interest" description="Disordered" evidence="2">
    <location>
        <begin position="686"/>
        <end position="1032"/>
    </location>
</feature>
<feature type="compositionally biased region" description="Acidic residues" evidence="2">
    <location>
        <begin position="847"/>
        <end position="884"/>
    </location>
</feature>
<feature type="compositionally biased region" description="Polar residues" evidence="2">
    <location>
        <begin position="756"/>
        <end position="765"/>
    </location>
</feature>
<feature type="compositionally biased region" description="Polar residues" evidence="2">
    <location>
        <begin position="181"/>
        <end position="192"/>
    </location>
</feature>
<name>A0ABR4GUJ6_9EURO</name>
<reference evidence="4 5" key="1">
    <citation type="submission" date="2024-07" db="EMBL/GenBank/DDBJ databases">
        <title>Section-level genome sequencing and comparative genomics of Aspergillus sections Usti and Cavernicolus.</title>
        <authorList>
            <consortium name="Lawrence Berkeley National Laboratory"/>
            <person name="Nybo J.L."/>
            <person name="Vesth T.C."/>
            <person name="Theobald S."/>
            <person name="Frisvad J.C."/>
            <person name="Larsen T.O."/>
            <person name="Kjaerboelling I."/>
            <person name="Rothschild-Mancinelli K."/>
            <person name="Lyhne E.K."/>
            <person name="Kogle M.E."/>
            <person name="Barry K."/>
            <person name="Clum A."/>
            <person name="Na H."/>
            <person name="Ledsgaard L."/>
            <person name="Lin J."/>
            <person name="Lipzen A."/>
            <person name="Kuo A."/>
            <person name="Riley R."/>
            <person name="Mondo S."/>
            <person name="Labutti K."/>
            <person name="Haridas S."/>
            <person name="Pangalinan J."/>
            <person name="Salamov A.A."/>
            <person name="Simmons B.A."/>
            <person name="Magnuson J.K."/>
            <person name="Chen J."/>
            <person name="Drula E."/>
            <person name="Henrissat B."/>
            <person name="Wiebenga A."/>
            <person name="Lubbers R.J."/>
            <person name="Gomes A.C."/>
            <person name="Makela M.R."/>
            <person name="Stajich J."/>
            <person name="Grigoriev I.V."/>
            <person name="Mortensen U.H."/>
            <person name="De Vries R.P."/>
            <person name="Baker S.E."/>
            <person name="Andersen M.R."/>
        </authorList>
    </citation>
    <scope>NUCLEOTIDE SEQUENCE [LARGE SCALE GENOMIC DNA]</scope>
    <source>
        <strain evidence="4 5">CBS 588.65</strain>
    </source>
</reference>
<feature type="compositionally biased region" description="Low complexity" evidence="2">
    <location>
        <begin position="885"/>
        <end position="922"/>
    </location>
</feature>
<dbReference type="InterPro" id="IPR018844">
    <property type="entry name" value="Dnt1-like_N"/>
</dbReference>
<feature type="compositionally biased region" description="Basic and acidic residues" evidence="2">
    <location>
        <begin position="341"/>
        <end position="351"/>
    </location>
</feature>
<comment type="caution">
    <text evidence="4">The sequence shown here is derived from an EMBL/GenBank/DDBJ whole genome shotgun (WGS) entry which is preliminary data.</text>
</comment>
<feature type="domain" description="Nucleolar protein Dnt1-like N-terminal" evidence="3">
    <location>
        <begin position="59"/>
        <end position="113"/>
    </location>
</feature>
<keyword evidence="1" id="KW-0175">Coiled coil</keyword>
<feature type="compositionally biased region" description="Polar residues" evidence="2">
    <location>
        <begin position="923"/>
        <end position="935"/>
    </location>
</feature>
<dbReference type="EMBL" id="JBFXLT010000198">
    <property type="protein sequence ID" value="KAL2802229.1"/>
    <property type="molecule type" value="Genomic_DNA"/>
</dbReference>
<feature type="compositionally biased region" description="Polar residues" evidence="2">
    <location>
        <begin position="273"/>
        <end position="284"/>
    </location>
</feature>
<sequence length="1032" mass="111972">MVFLRLTIKVYPRDQVPASNTFSLRSFLGDRDRDDSSRSASGSAAGKPASFLIVLEKPEEVTLGGLAGMIKDKWEKLRPLADPLAIKKLVDDEHESDDLDADMTVADVFVDNGKARSDGLDQRRVVRVIQKPANGDNSPVRFPSVSQDWDEAAEKYELQRKLKKEKLEAEQLETIAEESRLGSTSDYDSWSEYTPGRQHRKDIPVSSVEKDVEIPLSPAQHPRDSSAFDAALVSHNIESSNRRLASQELGDSPPSSRAPTPKKKIHIRRESTHSQNSAKQSGTGATPVADSPALQLARESFSHSVSPQKRPPPKEPLSDSNSLDDKTSSESESEASPESEQSEKSPIRPEQAEQDEDGDVSMADETMPENPRQPPSIEKGSAKPPSIPAETSLPVSQSRKRKNSAEQLSPNKEPRLDRTTPPPTKVNGERRNSQAPGTPKFSPGRSSFSGVARRLSFTEPATGSPKHGLGLGITRSPQKKPQVFVDLSQDSMKSNDTIPNSTPVPSSSAPSRRGSLAKNVSTPTNLHTPADKTKNLHSALRKDAPVERRSERRSVSFVDGDELSITGSQTAPTSVPKKATATPTESRKGTPSSQSTKSETRRISGGSMVFPPGFSKEQIEKWEREAAEKFEQQARERSEFEDKIKAAEEQNLNANYIRRLKSAYETWQTIQKLSKSNKYADKKLVERHRATLREQQAAIKKHEASMKPSIKGMKTKSSQKSPKSQEDAPEMPADEPAVTSKSTTPATANGEKTLPVAQTSWNAVNSKPAPTSPKPPAPKANGTPKSTIPRGFATQTATRTQPGRVAKSASSQSQNSGSDEVELPAMNVQARAHAAKKISPQNPIELSSDDEEEEADDDDDEEAGEKESESESSSEESSESESESESGSGKENANITSSSKPASQQPRSASPPSAQHPAKSPAVSQKTTSQPQEWSWPSVKPPNARPARASLKSLKGEVESQAAAKAAPKRAINGPPRRGAFSPDDSEETESESESEESSSSDDSDDSDKGSGDEGDIMSSGQVQRLRPARMR</sequence>
<evidence type="ECO:0000259" key="3">
    <source>
        <dbReference type="Pfam" id="PF10407"/>
    </source>
</evidence>
<protein>
    <recommendedName>
        <fullName evidence="3">Nucleolar protein Dnt1-like N-terminal domain-containing protein</fullName>
    </recommendedName>
</protein>
<accession>A0ABR4GUJ6</accession>
<feature type="compositionally biased region" description="Basic and acidic residues" evidence="2">
    <location>
        <begin position="312"/>
        <end position="329"/>
    </location>
</feature>
<proteinExistence type="predicted"/>
<gene>
    <name evidence="4" type="ORF">BJX63DRAFT_415611</name>
</gene>
<dbReference type="Proteomes" id="UP001610334">
    <property type="component" value="Unassembled WGS sequence"/>
</dbReference>
<feature type="compositionally biased region" description="Basic and acidic residues" evidence="2">
    <location>
        <begin position="529"/>
        <end position="554"/>
    </location>
</feature>
<feature type="compositionally biased region" description="Low complexity" evidence="2">
    <location>
        <begin position="962"/>
        <end position="971"/>
    </location>
</feature>